<protein>
    <submittedName>
        <fullName evidence="2">Sugar-phosphate isomerase, RpiB/LacA/LacB family</fullName>
    </submittedName>
</protein>
<accession>A0A8J6E4K6</accession>
<dbReference type="GO" id="GO:0005975">
    <property type="term" value="P:carbohydrate metabolic process"/>
    <property type="evidence" value="ECO:0007669"/>
    <property type="project" value="InterPro"/>
</dbReference>
<dbReference type="NCBIfam" id="TIGR01120">
    <property type="entry name" value="rpiB"/>
    <property type="match status" value="1"/>
</dbReference>
<sequence length="145" mass="15598">MENKVAIGCDHGGIELKLELIEHLKSLGKTPIDVGCHKEDGSVDYPDYARAICKEVTAGNCKCGIAVCGSGIGISIAANKVSGIRCALLHDHYGAHMCRQHNNANVMALGGRVTGVEVAKEIVTTFLQTEFEGGRHQRRVDKIEQ</sequence>
<keyword evidence="3" id="KW-1185">Reference proteome</keyword>
<dbReference type="AlphaFoldDB" id="A0A8J6E4K6"/>
<dbReference type="GO" id="GO:0016853">
    <property type="term" value="F:isomerase activity"/>
    <property type="evidence" value="ECO:0007669"/>
    <property type="project" value="UniProtKB-KW"/>
</dbReference>
<dbReference type="Gene3D" id="3.40.1400.10">
    <property type="entry name" value="Sugar-phosphate isomerase, RpiB/LacA/LacB"/>
    <property type="match status" value="1"/>
</dbReference>
<gene>
    <name evidence="2" type="ORF">J8273_3851</name>
</gene>
<name>A0A8J6E4K6_9EUKA</name>
<proteinExistence type="predicted"/>
<evidence type="ECO:0000256" key="1">
    <source>
        <dbReference type="ARBA" id="ARBA00023235"/>
    </source>
</evidence>
<evidence type="ECO:0000313" key="3">
    <source>
        <dbReference type="Proteomes" id="UP000717585"/>
    </source>
</evidence>
<dbReference type="EMBL" id="JAHDYR010000014">
    <property type="protein sequence ID" value="KAG9394597.1"/>
    <property type="molecule type" value="Genomic_DNA"/>
</dbReference>
<dbReference type="Proteomes" id="UP000717585">
    <property type="component" value="Unassembled WGS sequence"/>
</dbReference>
<dbReference type="PANTHER" id="PTHR30345">
    <property type="entry name" value="RIBOSE-5-PHOSPHATE ISOMERASE B"/>
    <property type="match status" value="1"/>
</dbReference>
<dbReference type="Pfam" id="PF02502">
    <property type="entry name" value="LacAB_rpiB"/>
    <property type="match status" value="1"/>
</dbReference>
<keyword evidence="1 2" id="KW-0413">Isomerase</keyword>
<organism evidence="2 3">
    <name type="scientific">Carpediemonas membranifera</name>
    <dbReference type="NCBI Taxonomy" id="201153"/>
    <lineage>
        <taxon>Eukaryota</taxon>
        <taxon>Metamonada</taxon>
        <taxon>Carpediemonas-like organisms</taxon>
        <taxon>Carpediemonas</taxon>
    </lineage>
</organism>
<dbReference type="NCBIfam" id="NF004051">
    <property type="entry name" value="PRK05571.1"/>
    <property type="match status" value="1"/>
</dbReference>
<dbReference type="InterPro" id="IPR003500">
    <property type="entry name" value="RpiB_LacA_LacB"/>
</dbReference>
<dbReference type="InterPro" id="IPR004785">
    <property type="entry name" value="RpiB"/>
</dbReference>
<dbReference type="SUPFAM" id="SSF89623">
    <property type="entry name" value="Ribose/Galactose isomerase RpiB/AlsB"/>
    <property type="match status" value="1"/>
</dbReference>
<evidence type="ECO:0000313" key="2">
    <source>
        <dbReference type="EMBL" id="KAG9394597.1"/>
    </source>
</evidence>
<dbReference type="NCBIfam" id="TIGR00689">
    <property type="entry name" value="rpiB_lacA_lacB"/>
    <property type="match status" value="1"/>
</dbReference>
<dbReference type="InterPro" id="IPR036569">
    <property type="entry name" value="RpiB_LacA_LacB_sf"/>
</dbReference>
<reference evidence="2" key="1">
    <citation type="submission" date="2021-05" db="EMBL/GenBank/DDBJ databases">
        <title>A free-living protist that lacks canonical eukaryotic 1 DNA replication and segregation systems.</title>
        <authorList>
            <person name="Salas-Leiva D.E."/>
            <person name="Tromer E.C."/>
            <person name="Curtis B.A."/>
            <person name="Jerlstrom-Hultqvist J."/>
            <person name="Kolisko M."/>
            <person name="Yi Z."/>
            <person name="Salas-Leiva J.S."/>
            <person name="Gallot-Lavallee L."/>
            <person name="Kops G.J.P.L."/>
            <person name="Archibald J.M."/>
            <person name="Simpson A.G.B."/>
            <person name="Roger A.J."/>
        </authorList>
    </citation>
    <scope>NUCLEOTIDE SEQUENCE</scope>
    <source>
        <strain evidence="2">BICM</strain>
    </source>
</reference>
<dbReference type="PANTHER" id="PTHR30345:SF0">
    <property type="entry name" value="DNA DAMAGE-REPAIR_TOLERATION PROTEIN DRT102"/>
    <property type="match status" value="1"/>
</dbReference>
<comment type="caution">
    <text evidence="2">The sequence shown here is derived from an EMBL/GenBank/DDBJ whole genome shotgun (WGS) entry which is preliminary data.</text>
</comment>
<dbReference type="PIRSF" id="PIRSF005384">
    <property type="entry name" value="RpiB_LacA_B"/>
    <property type="match status" value="1"/>
</dbReference>
<dbReference type="OrthoDB" id="2106730at2759"/>